<keyword evidence="1" id="KW-0175">Coiled coil</keyword>
<evidence type="ECO:0000256" key="1">
    <source>
        <dbReference type="SAM" id="Coils"/>
    </source>
</evidence>
<dbReference type="EMBL" id="FNRJ01000001">
    <property type="protein sequence ID" value="SDZ95071.1"/>
    <property type="molecule type" value="Genomic_DNA"/>
</dbReference>
<reference evidence="4" key="1">
    <citation type="submission" date="2016-10" db="EMBL/GenBank/DDBJ databases">
        <authorList>
            <person name="Varghese N."/>
            <person name="Submissions S."/>
        </authorList>
    </citation>
    <scope>NUCLEOTIDE SEQUENCE [LARGE SCALE GENOMIC DNA]</scope>
    <source>
        <strain evidence="4">DSM 11526</strain>
    </source>
</reference>
<accession>A0A1H3X819</accession>
<name>A0A1H3X819_9GAMM</name>
<dbReference type="RefSeq" id="WP_091821269.1">
    <property type="nucleotide sequence ID" value="NZ_FNRJ01000001.1"/>
</dbReference>
<feature type="region of interest" description="Disordered" evidence="2">
    <location>
        <begin position="1"/>
        <end position="27"/>
    </location>
</feature>
<keyword evidence="4" id="KW-1185">Reference proteome</keyword>
<proteinExistence type="predicted"/>
<sequence length="294" mass="32853">MERKKRGRGKQGPQMKGEAGNFVSRKNTGEVEYSPVFLGNSTRNSDSGKATPIANYSFHRNVLSSQPELAQMKQRIRKIETALDSVLKENKRLNMELEYREYLHRIGVSSDQVRGGTTIPVRIYLSDTKGKEKAEAALTRLFESSGIELVAEGDEVYGSWYKIAMARLRGFDVDQYEYLLHKAAEMKLVGKQQAEMDNINATTIKILKDSLAETSSGAAQAGAVLVVKFLDSSGHTQLVAKVLSPREMRHLEMNQQLLKQPTIILEKLSEVIAVEDKQIPPPQKGLPRSPAEKH</sequence>
<dbReference type="Proteomes" id="UP000242469">
    <property type="component" value="Unassembled WGS sequence"/>
</dbReference>
<protein>
    <submittedName>
        <fullName evidence="3">Uncharacterized protein</fullName>
    </submittedName>
</protein>
<evidence type="ECO:0000313" key="3">
    <source>
        <dbReference type="EMBL" id="SDZ95071.1"/>
    </source>
</evidence>
<evidence type="ECO:0000256" key="2">
    <source>
        <dbReference type="SAM" id="MobiDB-lite"/>
    </source>
</evidence>
<gene>
    <name evidence="3" type="ORF">SAMN02745729_10158</name>
</gene>
<dbReference type="OrthoDB" id="9794429at2"/>
<organism evidence="3 4">
    <name type="scientific">Marinobacterium iners DSM 11526</name>
    <dbReference type="NCBI Taxonomy" id="1122198"/>
    <lineage>
        <taxon>Bacteria</taxon>
        <taxon>Pseudomonadati</taxon>
        <taxon>Pseudomonadota</taxon>
        <taxon>Gammaproteobacteria</taxon>
        <taxon>Oceanospirillales</taxon>
        <taxon>Oceanospirillaceae</taxon>
        <taxon>Marinobacterium</taxon>
    </lineage>
</organism>
<dbReference type="AlphaFoldDB" id="A0A1H3X819"/>
<feature type="coiled-coil region" evidence="1">
    <location>
        <begin position="69"/>
        <end position="96"/>
    </location>
</feature>
<evidence type="ECO:0000313" key="4">
    <source>
        <dbReference type="Proteomes" id="UP000242469"/>
    </source>
</evidence>